<accession>A0ACD3AAT0</accession>
<keyword evidence="2" id="KW-1185">Reference proteome</keyword>
<sequence length="343" mass="37378">MAKRKQSNGSDHTQGGNAPKRARMVVDAAGAIRYECPECGNHYARDQAFTRHQKKTCANELERQKKRIPGCSTFSSGYSSSSSSSERSASSSPPTTWTVPYVQSVSDRLGVHWMDPVAQATFDEDMQRLKRVPSRARPAFLFQRMPHASTSTQAPLTDDPRPPTSLPPIPLTVPGYTAGLYITGQQRSGASQGSTNPSSSFFPSTDFTDSEAFPSQSWDIPALQEGHLELEAPYLHASSTLVPQDLGEVPHAIGTSDDQDCQQPREDDANDVPAGTEIEFTNTVGLDLEKWASQDLPISLPAPQVPALPAVQSGSLLQGLLGQEEFDLQDEDRFNAWIYSPLS</sequence>
<evidence type="ECO:0000313" key="1">
    <source>
        <dbReference type="EMBL" id="TFK62758.1"/>
    </source>
</evidence>
<dbReference type="EMBL" id="ML208562">
    <property type="protein sequence ID" value="TFK62758.1"/>
    <property type="molecule type" value="Genomic_DNA"/>
</dbReference>
<proteinExistence type="predicted"/>
<reference evidence="1 2" key="1">
    <citation type="journal article" date="2019" name="Nat. Ecol. Evol.">
        <title>Megaphylogeny resolves global patterns of mushroom evolution.</title>
        <authorList>
            <person name="Varga T."/>
            <person name="Krizsan K."/>
            <person name="Foldi C."/>
            <person name="Dima B."/>
            <person name="Sanchez-Garcia M."/>
            <person name="Sanchez-Ramirez S."/>
            <person name="Szollosi G.J."/>
            <person name="Szarkandi J.G."/>
            <person name="Papp V."/>
            <person name="Albert L."/>
            <person name="Andreopoulos W."/>
            <person name="Angelini C."/>
            <person name="Antonin V."/>
            <person name="Barry K.W."/>
            <person name="Bougher N.L."/>
            <person name="Buchanan P."/>
            <person name="Buyck B."/>
            <person name="Bense V."/>
            <person name="Catcheside P."/>
            <person name="Chovatia M."/>
            <person name="Cooper J."/>
            <person name="Damon W."/>
            <person name="Desjardin D."/>
            <person name="Finy P."/>
            <person name="Geml J."/>
            <person name="Haridas S."/>
            <person name="Hughes K."/>
            <person name="Justo A."/>
            <person name="Karasinski D."/>
            <person name="Kautmanova I."/>
            <person name="Kiss B."/>
            <person name="Kocsube S."/>
            <person name="Kotiranta H."/>
            <person name="LaButti K.M."/>
            <person name="Lechner B.E."/>
            <person name="Liimatainen K."/>
            <person name="Lipzen A."/>
            <person name="Lukacs Z."/>
            <person name="Mihaltcheva S."/>
            <person name="Morgado L.N."/>
            <person name="Niskanen T."/>
            <person name="Noordeloos M.E."/>
            <person name="Ohm R.A."/>
            <person name="Ortiz-Santana B."/>
            <person name="Ovrebo C."/>
            <person name="Racz N."/>
            <person name="Riley R."/>
            <person name="Savchenko A."/>
            <person name="Shiryaev A."/>
            <person name="Soop K."/>
            <person name="Spirin V."/>
            <person name="Szebenyi C."/>
            <person name="Tomsovsky M."/>
            <person name="Tulloss R.E."/>
            <person name="Uehling J."/>
            <person name="Grigoriev I.V."/>
            <person name="Vagvolgyi C."/>
            <person name="Papp T."/>
            <person name="Martin F.M."/>
            <person name="Miettinen O."/>
            <person name="Hibbett D.S."/>
            <person name="Nagy L.G."/>
        </authorList>
    </citation>
    <scope>NUCLEOTIDE SEQUENCE [LARGE SCALE GENOMIC DNA]</scope>
    <source>
        <strain evidence="1 2">NL-1719</strain>
    </source>
</reference>
<name>A0ACD3AAT0_9AGAR</name>
<organism evidence="1 2">
    <name type="scientific">Pluteus cervinus</name>
    <dbReference type="NCBI Taxonomy" id="181527"/>
    <lineage>
        <taxon>Eukaryota</taxon>
        <taxon>Fungi</taxon>
        <taxon>Dikarya</taxon>
        <taxon>Basidiomycota</taxon>
        <taxon>Agaricomycotina</taxon>
        <taxon>Agaricomycetes</taxon>
        <taxon>Agaricomycetidae</taxon>
        <taxon>Agaricales</taxon>
        <taxon>Pluteineae</taxon>
        <taxon>Pluteaceae</taxon>
        <taxon>Pluteus</taxon>
    </lineage>
</organism>
<evidence type="ECO:0000313" key="2">
    <source>
        <dbReference type="Proteomes" id="UP000308600"/>
    </source>
</evidence>
<dbReference type="Proteomes" id="UP000308600">
    <property type="component" value="Unassembled WGS sequence"/>
</dbReference>
<gene>
    <name evidence="1" type="ORF">BDN72DRAFT_964347</name>
</gene>
<protein>
    <submittedName>
        <fullName evidence="1">Uncharacterized protein</fullName>
    </submittedName>
</protein>